<dbReference type="EMBL" id="QJQB01000147">
    <property type="protein sequence ID" value="PYA71462.1"/>
    <property type="molecule type" value="Genomic_DNA"/>
</dbReference>
<gene>
    <name evidence="2" type="ORF">DMW51_06545</name>
</gene>
<evidence type="ECO:0000256" key="1">
    <source>
        <dbReference type="SAM" id="MobiDB-lite"/>
    </source>
</evidence>
<comment type="caution">
    <text evidence="2">The sequence shown here is derived from an EMBL/GenBank/DDBJ whole genome shotgun (WGS) entry which is preliminary data.</text>
</comment>
<keyword evidence="3" id="KW-1185">Reference proteome</keyword>
<evidence type="ECO:0000313" key="3">
    <source>
        <dbReference type="Proteomes" id="UP000247823"/>
    </source>
</evidence>
<reference evidence="2" key="2">
    <citation type="submission" date="2018-06" db="EMBL/GenBank/DDBJ databases">
        <authorList>
            <person name="Martins R.C."/>
            <person name="Perdigao-Neto L.V."/>
            <person name="Costa S.F."/>
            <person name="Levin A.S.S."/>
        </authorList>
    </citation>
    <scope>NUCLEOTIDE SEQUENCE</scope>
    <source>
        <strain evidence="2">1283</strain>
    </source>
</reference>
<feature type="compositionally biased region" description="Basic and acidic residues" evidence="1">
    <location>
        <begin position="29"/>
        <end position="39"/>
    </location>
</feature>
<evidence type="ECO:0000313" key="2">
    <source>
        <dbReference type="EMBL" id="PYA71462.1"/>
    </source>
</evidence>
<name>A0ABX5NHZ0_SERMA</name>
<organism evidence="2 3">
    <name type="scientific">Serratia marcescens</name>
    <dbReference type="NCBI Taxonomy" id="615"/>
    <lineage>
        <taxon>Bacteria</taxon>
        <taxon>Pseudomonadati</taxon>
        <taxon>Pseudomonadota</taxon>
        <taxon>Gammaproteobacteria</taxon>
        <taxon>Enterobacterales</taxon>
        <taxon>Yersiniaceae</taxon>
        <taxon>Serratia</taxon>
    </lineage>
</organism>
<reference evidence="2" key="1">
    <citation type="submission" date="2018-06" db="EMBL/GenBank/DDBJ databases">
        <title>Serratia marcescens genome sequencing and assembly.</title>
        <authorList>
            <person name="Martins R.C.R."/>
            <person name="Perdigao-Neto L.V."/>
            <person name="Costa S.F."/>
            <person name="Levin A.S.S."/>
        </authorList>
    </citation>
    <scope>NUCLEOTIDE SEQUENCE</scope>
    <source>
        <strain evidence="2">1283</strain>
    </source>
</reference>
<accession>A0ABX5NHZ0</accession>
<sequence length="52" mass="6103">MTCLFAPSLTCTSWHYSNSPKNRKTALSPRHDWLHGGSEQKKDPLRIWFFPQ</sequence>
<dbReference type="RefSeq" id="WP_110593286.1">
    <property type="nucleotide sequence ID" value="NZ_QJPR01000038.1"/>
</dbReference>
<dbReference type="Proteomes" id="UP000247823">
    <property type="component" value="Unassembled WGS sequence"/>
</dbReference>
<feature type="region of interest" description="Disordered" evidence="1">
    <location>
        <begin position="16"/>
        <end position="39"/>
    </location>
</feature>
<protein>
    <submittedName>
        <fullName evidence="2">Transcriptional regulator</fullName>
    </submittedName>
</protein>
<proteinExistence type="predicted"/>